<evidence type="ECO:0000256" key="3">
    <source>
        <dbReference type="ARBA" id="ARBA00022692"/>
    </source>
</evidence>
<keyword evidence="13" id="KW-1185">Reference proteome</keyword>
<evidence type="ECO:0000256" key="8">
    <source>
        <dbReference type="ARBA" id="ARBA00023170"/>
    </source>
</evidence>
<reference evidence="14" key="1">
    <citation type="submission" date="2025-08" db="UniProtKB">
        <authorList>
            <consortium name="RefSeq"/>
        </authorList>
    </citation>
    <scope>IDENTIFICATION</scope>
</reference>
<dbReference type="InterPro" id="IPR000068">
    <property type="entry name" value="GPCR_3_Ca_sens_rcpt-rel"/>
</dbReference>
<dbReference type="InterPro" id="IPR017978">
    <property type="entry name" value="GPCR_3_C"/>
</dbReference>
<dbReference type="PRINTS" id="PR00248">
    <property type="entry name" value="GPCRMGR"/>
</dbReference>
<keyword evidence="6" id="KW-0297">G-protein coupled receptor</keyword>
<evidence type="ECO:0000256" key="6">
    <source>
        <dbReference type="ARBA" id="ARBA00023040"/>
    </source>
</evidence>
<keyword evidence="2" id="KW-1003">Cell membrane</keyword>
<evidence type="ECO:0000256" key="10">
    <source>
        <dbReference type="ARBA" id="ARBA00023224"/>
    </source>
</evidence>
<proteinExistence type="predicted"/>
<sequence>MDRMIPKIQLMVHMCGDTYVCLNHTIHDWPMEKKLGVFHIGLIGYHVPADVIYFHAMKNFSGSFPNIKPVFKGQDICLQASRAETNNYQHILALVFAMKEINENSQILPNVTLGFHIYDSYLKAMWTYQATMQLLSTRDRFIPNFKCDTQDNLIAVIGGLHAKTSQQIANVVGIYKFPQLLYGFTPRMHDETQVLSYYGMVPNEALQYTGILQLLLHFKWTWIGFIADNSENGERFVQKMLPVFSQSGICFAFVAIYHSLGFDDDLSGTLNWMMEIGNELMNSTATTVVFYGEADSMINFRWLLMYLPTIQDVIQTLRGKVWVLTAQMDFTSLQYQRRWDIQVIHGALSLAVHSSKLPGFQQFLHSRNHLSTKEDGFIRAFWSQAFSCVFPDSVSDEMGEDLCSEEKILDNLPGPVFEMHMTGHSYSIYNAVYVVAHALHAMYSSKSKSRTQGERKKLQNHQPWKLHHFLRWVSFNNSAGDKIYFDQDGELEAGFDVINWVTFPNQSFVRVNVGKMDSQTPSLQALIISKELIRWHSWFNQAQPLSLCNDNCHPGYSKKIKEGEPFCCYDCSPCPEGKVSENEDTVDCYLCPDYHYPNKDQNLCISKVLSFLSYEEPLGICLALTALLFSLVTTLVLATFMKHHTTPIVKANNRSLTYMLLLSLLLCFLSALLFIGQPVKITCLLRQSAFGISFSMAISSVLSKTIVVILAFNTTKPGSRMRNWVGKRLTKSIVLSCSLIQGGICVVWLATSPPFPNADVYLMTEEILLECNEGSPTMFYCVLGYMSFLAIVSFIVAFLARKLPDSFNEARFITFSMLVFCTVWLSFVPAYLSTKGKYMVAVEIFSILASGAGLLGCIFAPKCYIIILKHEMNKKEWLIRNRHCRS</sequence>
<dbReference type="Pfam" id="PF00003">
    <property type="entry name" value="7tm_3"/>
    <property type="match status" value="1"/>
</dbReference>
<evidence type="ECO:0000256" key="5">
    <source>
        <dbReference type="ARBA" id="ARBA00022989"/>
    </source>
</evidence>
<dbReference type="RefSeq" id="XP_015279001.1">
    <property type="nucleotide sequence ID" value="XM_015423515.1"/>
</dbReference>
<dbReference type="InterPro" id="IPR038550">
    <property type="entry name" value="GPCR_3_9-Cys_sf"/>
</dbReference>
<keyword evidence="7 11" id="KW-0472">Membrane</keyword>
<dbReference type="Pfam" id="PF07562">
    <property type="entry name" value="NCD3G"/>
    <property type="match status" value="1"/>
</dbReference>
<feature type="transmembrane region" description="Helical" evidence="11">
    <location>
        <begin position="688"/>
        <end position="712"/>
    </location>
</feature>
<accession>A0ABM1KZ64</accession>
<evidence type="ECO:0000256" key="2">
    <source>
        <dbReference type="ARBA" id="ARBA00022475"/>
    </source>
</evidence>
<dbReference type="Gene3D" id="3.40.50.2300">
    <property type="match status" value="2"/>
</dbReference>
<protein>
    <submittedName>
        <fullName evidence="14">Vomeronasal type-2 receptor 26-like</fullName>
    </submittedName>
</protein>
<dbReference type="SUPFAM" id="SSF53822">
    <property type="entry name" value="Periplasmic binding protein-like I"/>
    <property type="match status" value="1"/>
</dbReference>
<keyword evidence="8" id="KW-0675">Receptor</keyword>
<evidence type="ECO:0000313" key="13">
    <source>
        <dbReference type="Proteomes" id="UP000694871"/>
    </source>
</evidence>
<dbReference type="PANTHER" id="PTHR24061:SF599">
    <property type="entry name" value="G-PROTEIN COUPLED RECEPTORS FAMILY 3 PROFILE DOMAIN-CONTAINING PROTEIN"/>
    <property type="match status" value="1"/>
</dbReference>
<dbReference type="Gene3D" id="2.10.50.30">
    <property type="entry name" value="GPCR, family 3, nine cysteines domain"/>
    <property type="match status" value="1"/>
</dbReference>
<dbReference type="GeneID" id="107120744"/>
<feature type="transmembrane region" description="Helical" evidence="11">
    <location>
        <begin position="733"/>
        <end position="751"/>
    </location>
</feature>
<feature type="transmembrane region" description="Helical" evidence="11">
    <location>
        <begin position="617"/>
        <end position="638"/>
    </location>
</feature>
<dbReference type="InterPro" id="IPR004073">
    <property type="entry name" value="GPCR_3_vmron_rcpt_2"/>
</dbReference>
<evidence type="ECO:0000256" key="1">
    <source>
        <dbReference type="ARBA" id="ARBA00004651"/>
    </source>
</evidence>
<feature type="transmembrane region" description="Helical" evidence="11">
    <location>
        <begin position="844"/>
        <end position="867"/>
    </location>
</feature>
<dbReference type="InterPro" id="IPR000337">
    <property type="entry name" value="GPCR_3"/>
</dbReference>
<dbReference type="PANTHER" id="PTHR24061">
    <property type="entry name" value="CALCIUM-SENSING RECEPTOR-RELATED"/>
    <property type="match status" value="1"/>
</dbReference>
<dbReference type="Pfam" id="PF01094">
    <property type="entry name" value="ANF_receptor"/>
    <property type="match status" value="1"/>
</dbReference>
<dbReference type="PROSITE" id="PS50259">
    <property type="entry name" value="G_PROTEIN_RECEP_F3_4"/>
    <property type="match status" value="1"/>
</dbReference>
<keyword evidence="4" id="KW-0732">Signal</keyword>
<evidence type="ECO:0000256" key="4">
    <source>
        <dbReference type="ARBA" id="ARBA00022729"/>
    </source>
</evidence>
<keyword evidence="10" id="KW-0807">Transducer</keyword>
<organism evidence="13 14">
    <name type="scientific">Gekko japonicus</name>
    <name type="common">Schlegel's Japanese gecko</name>
    <dbReference type="NCBI Taxonomy" id="146911"/>
    <lineage>
        <taxon>Eukaryota</taxon>
        <taxon>Metazoa</taxon>
        <taxon>Chordata</taxon>
        <taxon>Craniata</taxon>
        <taxon>Vertebrata</taxon>
        <taxon>Euteleostomi</taxon>
        <taxon>Lepidosauria</taxon>
        <taxon>Squamata</taxon>
        <taxon>Bifurcata</taxon>
        <taxon>Gekkota</taxon>
        <taxon>Gekkonidae</taxon>
        <taxon>Gekkoninae</taxon>
        <taxon>Gekko</taxon>
    </lineage>
</organism>
<feature type="domain" description="G-protein coupled receptors family 3 profile" evidence="12">
    <location>
        <begin position="618"/>
        <end position="873"/>
    </location>
</feature>
<feature type="transmembrane region" description="Helical" evidence="11">
    <location>
        <begin position="812"/>
        <end position="832"/>
    </location>
</feature>
<gene>
    <name evidence="14" type="primary">LOC107120744</name>
</gene>
<evidence type="ECO:0000256" key="9">
    <source>
        <dbReference type="ARBA" id="ARBA00023180"/>
    </source>
</evidence>
<name>A0ABM1KZ64_GEKJA</name>
<keyword evidence="5 11" id="KW-1133">Transmembrane helix</keyword>
<dbReference type="PRINTS" id="PR01535">
    <property type="entry name" value="VOMERONASL2R"/>
</dbReference>
<feature type="transmembrane region" description="Helical" evidence="11">
    <location>
        <begin position="777"/>
        <end position="800"/>
    </location>
</feature>
<feature type="transmembrane region" description="Helical" evidence="11">
    <location>
        <begin position="658"/>
        <end position="676"/>
    </location>
</feature>
<dbReference type="InterPro" id="IPR001828">
    <property type="entry name" value="ANF_lig-bd_rcpt"/>
</dbReference>
<keyword evidence="9" id="KW-0325">Glycoprotein</keyword>
<dbReference type="InterPro" id="IPR011500">
    <property type="entry name" value="GPCR_3_9-Cys_dom"/>
</dbReference>
<evidence type="ECO:0000256" key="11">
    <source>
        <dbReference type="SAM" id="Phobius"/>
    </source>
</evidence>
<dbReference type="Proteomes" id="UP000694871">
    <property type="component" value="Unplaced"/>
</dbReference>
<keyword evidence="3 11" id="KW-0812">Transmembrane</keyword>
<dbReference type="CDD" id="cd15283">
    <property type="entry name" value="7tmC_V2R_pheromone"/>
    <property type="match status" value="1"/>
</dbReference>
<comment type="subcellular location">
    <subcellularLocation>
        <location evidence="1">Cell membrane</location>
        <topology evidence="1">Multi-pass membrane protein</topology>
    </subcellularLocation>
</comment>
<evidence type="ECO:0000259" key="12">
    <source>
        <dbReference type="PROSITE" id="PS50259"/>
    </source>
</evidence>
<evidence type="ECO:0000256" key="7">
    <source>
        <dbReference type="ARBA" id="ARBA00023136"/>
    </source>
</evidence>
<evidence type="ECO:0000313" key="14">
    <source>
        <dbReference type="RefSeq" id="XP_015279001.1"/>
    </source>
</evidence>
<dbReference type="InterPro" id="IPR028082">
    <property type="entry name" value="Peripla_BP_I"/>
</dbReference>